<accession>A0A165CB04</accession>
<reference evidence="1 2" key="1">
    <citation type="journal article" date="2016" name="Mol. Biol. Evol.">
        <title>Comparative Genomics of Early-Diverging Mushroom-Forming Fungi Provides Insights into the Origins of Lignocellulose Decay Capabilities.</title>
        <authorList>
            <person name="Nagy L.G."/>
            <person name="Riley R."/>
            <person name="Tritt A."/>
            <person name="Adam C."/>
            <person name="Daum C."/>
            <person name="Floudas D."/>
            <person name="Sun H."/>
            <person name="Yadav J.S."/>
            <person name="Pangilinan J."/>
            <person name="Larsson K.H."/>
            <person name="Matsuura K."/>
            <person name="Barry K."/>
            <person name="Labutti K."/>
            <person name="Kuo R."/>
            <person name="Ohm R.A."/>
            <person name="Bhattacharya S.S."/>
            <person name="Shirouzu T."/>
            <person name="Yoshinaga Y."/>
            <person name="Martin F.M."/>
            <person name="Grigoriev I.V."/>
            <person name="Hibbett D.S."/>
        </authorList>
    </citation>
    <scope>NUCLEOTIDE SEQUENCE [LARGE SCALE GENOMIC DNA]</scope>
    <source>
        <strain evidence="1 2">HHB12733</strain>
    </source>
</reference>
<keyword evidence="2" id="KW-1185">Reference proteome</keyword>
<dbReference type="Proteomes" id="UP000076842">
    <property type="component" value="Unassembled WGS sequence"/>
</dbReference>
<evidence type="ECO:0000313" key="2">
    <source>
        <dbReference type="Proteomes" id="UP000076842"/>
    </source>
</evidence>
<sequence>MAAGDGGRAALAEAGQIAEEVVFLLVRGTERVMAQDGFIAVHQSVPLLHVSILCILSLSIHACSETAALGFRRVAHDRRHSTASSRHGSQLTILGTITFQSLEECSPRQTTCPGVRITVGWQWVAHPRLAIVRPRSFHAFSMPHIWALVHRSLINYAHPSSSGTLRL</sequence>
<dbReference type="EMBL" id="KV424166">
    <property type="protein sequence ID" value="KZT50517.1"/>
    <property type="molecule type" value="Genomic_DNA"/>
</dbReference>
<proteinExistence type="predicted"/>
<name>A0A165CB04_9BASI</name>
<gene>
    <name evidence="1" type="ORF">CALCODRAFT_183498</name>
</gene>
<dbReference type="AlphaFoldDB" id="A0A165CB04"/>
<organism evidence="1 2">
    <name type="scientific">Calocera cornea HHB12733</name>
    <dbReference type="NCBI Taxonomy" id="1353952"/>
    <lineage>
        <taxon>Eukaryota</taxon>
        <taxon>Fungi</taxon>
        <taxon>Dikarya</taxon>
        <taxon>Basidiomycota</taxon>
        <taxon>Agaricomycotina</taxon>
        <taxon>Dacrymycetes</taxon>
        <taxon>Dacrymycetales</taxon>
        <taxon>Dacrymycetaceae</taxon>
        <taxon>Calocera</taxon>
    </lineage>
</organism>
<protein>
    <submittedName>
        <fullName evidence="1">Uncharacterized protein</fullName>
    </submittedName>
</protein>
<dbReference type="InParanoid" id="A0A165CB04"/>
<evidence type="ECO:0000313" key="1">
    <source>
        <dbReference type="EMBL" id="KZT50517.1"/>
    </source>
</evidence>